<feature type="domain" description="Conserved Oligomeric Golgi complex subunit 6 C-terminal" evidence="15">
    <location>
        <begin position="192"/>
        <end position="642"/>
    </location>
</feature>
<evidence type="ECO:0000256" key="11">
    <source>
        <dbReference type="RuleBase" id="RU365075"/>
    </source>
</evidence>
<dbReference type="RefSeq" id="XP_002108811.1">
    <property type="nucleotide sequence ID" value="XM_002108775.1"/>
</dbReference>
<gene>
    <name evidence="16" type="ORF">TRIADDRAFT_49713</name>
</gene>
<feature type="region of interest" description="Disordered" evidence="13">
    <location>
        <begin position="1"/>
        <end position="22"/>
    </location>
</feature>
<keyword evidence="9 11" id="KW-0472">Membrane</keyword>
<feature type="coiled-coil region" evidence="12">
    <location>
        <begin position="88"/>
        <end position="115"/>
    </location>
</feature>
<dbReference type="GeneID" id="6749289"/>
<dbReference type="PhylomeDB" id="B3RLZ3"/>
<evidence type="ECO:0000256" key="3">
    <source>
        <dbReference type="ARBA" id="ARBA00011023"/>
    </source>
</evidence>
<dbReference type="GO" id="GO:0006891">
    <property type="term" value="P:intra-Golgi vesicle-mediated transport"/>
    <property type="evidence" value="ECO:0000318"/>
    <property type="project" value="GO_Central"/>
</dbReference>
<proteinExistence type="inferred from homology"/>
<evidence type="ECO:0000313" key="16">
    <source>
        <dbReference type="EMBL" id="EDV29609.1"/>
    </source>
</evidence>
<sequence>MASNAEKGSPSSIGNAPSSNPLSRKLNKILETRLENDKDILEALNALSGFFVRNDLRSRRNLRSDIEKRSLAINEQFVDAFGKVYTSFNTLRSEIEAMNESCNQMTERLMAAKSETSDLITKTSKLHNEKQQLQMRARLANLFLEKFQLSPSEIKILHGSRNDPIKEEFFDALDRVKQIHNDCKLLLRTSQQTAGLKIMESMALSQEAAFERLYRWTQSECRMLTGDTTEVSSMLTKAMEALQDRPVLFKYSLDEVSSARRTAIVRGFIDALTRGGPGGTPRPIEMHSHDPQRYIGDMLAWLHQGVASEKELLQSLLKKVLATDTAALVKEVLTHVTEGVCRPLKVRIEQVLMSEPGPKVMFKLNNIIKFYCSILRATLTNDSPLVNCLGEMDNLSMKMFYASLNSHSAKLLDKVELPPPNLGPTETLIQGLVLLRELLASYDAPVAELEDRQIDLKKILSCIVDPLLQMCTVSAASLSAADMACYMINCIYCIHSTLALYEFTDDHLEKLKAQIDAHMDTLVSEQAGYILAQSGLGFIYSTLQEQQNNKIPLSSVHGMDAKSVKSALVKFDSYLSSHDALLMPHCALLLSTKIRERVQKQSVELVCNAYESLYKAVYNPFNEYKEPSSVIIHTSEQVKKLLT</sequence>
<feature type="compositionally biased region" description="Polar residues" evidence="13">
    <location>
        <begin position="9"/>
        <end position="22"/>
    </location>
</feature>
<feature type="domain" description="Conserved oligomeric complex COG6 N-terminal" evidence="14">
    <location>
        <begin position="47"/>
        <end position="159"/>
    </location>
</feature>
<dbReference type="InParanoid" id="B3RLZ3"/>
<comment type="function">
    <text evidence="1 11">Required for normal Golgi function.</text>
</comment>
<keyword evidence="17" id="KW-1185">Reference proteome</keyword>
<evidence type="ECO:0000256" key="10">
    <source>
        <dbReference type="ARBA" id="ARBA00031348"/>
    </source>
</evidence>
<evidence type="ECO:0000256" key="1">
    <source>
        <dbReference type="ARBA" id="ARBA00003627"/>
    </source>
</evidence>
<dbReference type="FunCoup" id="B3RLZ3">
    <property type="interactions" value="1394"/>
</dbReference>
<evidence type="ECO:0000256" key="13">
    <source>
        <dbReference type="SAM" id="MobiDB-lite"/>
    </source>
</evidence>
<dbReference type="OrthoDB" id="272987at2759"/>
<dbReference type="AlphaFoldDB" id="B3RLZ3"/>
<reference evidence="16 17" key="1">
    <citation type="journal article" date="2008" name="Nature">
        <title>The Trichoplax genome and the nature of placozoans.</title>
        <authorList>
            <person name="Srivastava M."/>
            <person name="Begovic E."/>
            <person name="Chapman J."/>
            <person name="Putnam N.H."/>
            <person name="Hellsten U."/>
            <person name="Kawashima T."/>
            <person name="Kuo A."/>
            <person name="Mitros T."/>
            <person name="Salamov A."/>
            <person name="Carpenter M.L."/>
            <person name="Signorovitch A.Y."/>
            <person name="Moreno M.A."/>
            <person name="Kamm K."/>
            <person name="Grimwood J."/>
            <person name="Schmutz J."/>
            <person name="Shapiro H."/>
            <person name="Grigoriev I.V."/>
            <person name="Buss L.W."/>
            <person name="Schierwater B."/>
            <person name="Dellaporta S.L."/>
            <person name="Rokhsar D.S."/>
        </authorList>
    </citation>
    <scope>NUCLEOTIDE SEQUENCE [LARGE SCALE GENOMIC DNA]</scope>
    <source>
        <strain evidence="16 17">Grell-BS-1999</strain>
    </source>
</reference>
<dbReference type="InterPro" id="IPR010490">
    <property type="entry name" value="COG6"/>
</dbReference>
<dbReference type="PANTHER" id="PTHR21506:SF0">
    <property type="entry name" value="CONSERVED OLIGOMERIC GOLGI COMPLEX SUBUNIT 6"/>
    <property type="match status" value="1"/>
</dbReference>
<protein>
    <recommendedName>
        <fullName evidence="5 11">Conserved oligomeric Golgi complex subunit 6</fullName>
        <shortName evidence="11">COG complex subunit 6</shortName>
    </recommendedName>
    <alternativeName>
        <fullName evidence="10 11">Component of oligomeric Golgi complex 6</fullName>
    </alternativeName>
</protein>
<dbReference type="EMBL" id="DS985241">
    <property type="protein sequence ID" value="EDV29609.1"/>
    <property type="molecule type" value="Genomic_DNA"/>
</dbReference>
<evidence type="ECO:0000256" key="7">
    <source>
        <dbReference type="ARBA" id="ARBA00022927"/>
    </source>
</evidence>
<accession>B3RLZ3</accession>
<comment type="subunit">
    <text evidence="4">Component of the conserved oligomeric Golgi complex which is composed of eight different subunits and is required for normal Golgi morphology and localization.</text>
</comment>
<evidence type="ECO:0000313" key="17">
    <source>
        <dbReference type="Proteomes" id="UP000009022"/>
    </source>
</evidence>
<dbReference type="Pfam" id="PF20653">
    <property type="entry name" value="COG6_C"/>
    <property type="match status" value="1"/>
</dbReference>
<comment type="subcellular location">
    <subcellularLocation>
        <location evidence="2 11">Golgi apparatus membrane</location>
        <topology evidence="2 11">Peripheral membrane protein</topology>
    </subcellularLocation>
</comment>
<evidence type="ECO:0000256" key="5">
    <source>
        <dbReference type="ARBA" id="ARBA00020973"/>
    </source>
</evidence>
<comment type="similarity">
    <text evidence="3 11">Belongs to the COG6 family.</text>
</comment>
<keyword evidence="8 11" id="KW-0333">Golgi apparatus</keyword>
<keyword evidence="6 11" id="KW-0813">Transport</keyword>
<dbReference type="eggNOG" id="KOG3758">
    <property type="taxonomic scope" value="Eukaryota"/>
</dbReference>
<name>B3RLZ3_TRIAD</name>
<dbReference type="PANTHER" id="PTHR21506">
    <property type="entry name" value="COMPONENT OF OLIGOMERIC GOLGI COMPLEX 6"/>
    <property type="match status" value="1"/>
</dbReference>
<evidence type="ECO:0000256" key="12">
    <source>
        <dbReference type="SAM" id="Coils"/>
    </source>
</evidence>
<dbReference type="OMA" id="HSCLDFF"/>
<evidence type="ECO:0000259" key="15">
    <source>
        <dbReference type="Pfam" id="PF20653"/>
    </source>
</evidence>
<organism evidence="16 17">
    <name type="scientific">Trichoplax adhaerens</name>
    <name type="common">Trichoplax reptans</name>
    <dbReference type="NCBI Taxonomy" id="10228"/>
    <lineage>
        <taxon>Eukaryota</taxon>
        <taxon>Metazoa</taxon>
        <taxon>Placozoa</taxon>
        <taxon>Uniplacotomia</taxon>
        <taxon>Trichoplacea</taxon>
        <taxon>Trichoplacidae</taxon>
        <taxon>Trichoplax</taxon>
    </lineage>
</organism>
<dbReference type="InterPro" id="IPR048368">
    <property type="entry name" value="COG6_N"/>
</dbReference>
<dbReference type="GO" id="GO:0017119">
    <property type="term" value="C:Golgi transport complex"/>
    <property type="evidence" value="ECO:0000318"/>
    <property type="project" value="GO_Central"/>
</dbReference>
<evidence type="ECO:0000256" key="6">
    <source>
        <dbReference type="ARBA" id="ARBA00022448"/>
    </source>
</evidence>
<evidence type="ECO:0000259" key="14">
    <source>
        <dbReference type="Pfam" id="PF06419"/>
    </source>
</evidence>
<dbReference type="HOGENOM" id="CLU_011361_3_0_1"/>
<keyword evidence="12" id="KW-0175">Coiled coil</keyword>
<evidence type="ECO:0000256" key="2">
    <source>
        <dbReference type="ARBA" id="ARBA00004395"/>
    </source>
</evidence>
<evidence type="ECO:0000256" key="8">
    <source>
        <dbReference type="ARBA" id="ARBA00023034"/>
    </source>
</evidence>
<dbReference type="GO" id="GO:0000139">
    <property type="term" value="C:Golgi membrane"/>
    <property type="evidence" value="ECO:0007669"/>
    <property type="project" value="UniProtKB-SubCell"/>
</dbReference>
<dbReference type="InterPro" id="IPR048369">
    <property type="entry name" value="COG6_C"/>
</dbReference>
<evidence type="ECO:0000256" key="9">
    <source>
        <dbReference type="ARBA" id="ARBA00023136"/>
    </source>
</evidence>
<dbReference type="SMART" id="SM01087">
    <property type="entry name" value="COG6"/>
    <property type="match status" value="1"/>
</dbReference>
<dbReference type="KEGG" id="tad:TRIADDRAFT_49713"/>
<dbReference type="GO" id="GO:0015031">
    <property type="term" value="P:protein transport"/>
    <property type="evidence" value="ECO:0007669"/>
    <property type="project" value="UniProtKB-KW"/>
</dbReference>
<dbReference type="Pfam" id="PF06419">
    <property type="entry name" value="COG6_N"/>
    <property type="match status" value="1"/>
</dbReference>
<dbReference type="CTD" id="6749289"/>
<evidence type="ECO:0000256" key="4">
    <source>
        <dbReference type="ARBA" id="ARBA00011166"/>
    </source>
</evidence>
<keyword evidence="7 11" id="KW-0653">Protein transport</keyword>
<dbReference type="Proteomes" id="UP000009022">
    <property type="component" value="Unassembled WGS sequence"/>
</dbReference>
<dbReference type="STRING" id="10228.B3RLZ3"/>